<accession>A0A2P2P877</accession>
<dbReference type="AlphaFoldDB" id="A0A2P2P877"/>
<keyword evidence="1" id="KW-0812">Transmembrane</keyword>
<feature type="transmembrane region" description="Helical" evidence="1">
    <location>
        <begin position="6"/>
        <end position="24"/>
    </location>
</feature>
<keyword evidence="1" id="KW-1133">Transmembrane helix</keyword>
<dbReference type="EMBL" id="GGEC01070486">
    <property type="protein sequence ID" value="MBX50970.1"/>
    <property type="molecule type" value="Transcribed_RNA"/>
</dbReference>
<name>A0A2P2P877_RHIMU</name>
<organism evidence="2">
    <name type="scientific">Rhizophora mucronata</name>
    <name type="common">Asiatic mangrove</name>
    <dbReference type="NCBI Taxonomy" id="61149"/>
    <lineage>
        <taxon>Eukaryota</taxon>
        <taxon>Viridiplantae</taxon>
        <taxon>Streptophyta</taxon>
        <taxon>Embryophyta</taxon>
        <taxon>Tracheophyta</taxon>
        <taxon>Spermatophyta</taxon>
        <taxon>Magnoliopsida</taxon>
        <taxon>eudicotyledons</taxon>
        <taxon>Gunneridae</taxon>
        <taxon>Pentapetalae</taxon>
        <taxon>rosids</taxon>
        <taxon>fabids</taxon>
        <taxon>Malpighiales</taxon>
        <taxon>Rhizophoraceae</taxon>
        <taxon>Rhizophora</taxon>
    </lineage>
</organism>
<reference evidence="2" key="1">
    <citation type="submission" date="2018-02" db="EMBL/GenBank/DDBJ databases">
        <title>Rhizophora mucronata_Transcriptome.</title>
        <authorList>
            <person name="Meera S.P."/>
            <person name="Sreeshan A."/>
            <person name="Augustine A."/>
        </authorList>
    </citation>
    <scope>NUCLEOTIDE SEQUENCE</scope>
    <source>
        <tissue evidence="2">Leaf</tissue>
    </source>
</reference>
<sequence>MKPPLVPFLCMHICLFTWIVLKYVSVM</sequence>
<protein>
    <submittedName>
        <fullName evidence="2">Uncharacterized protein</fullName>
    </submittedName>
</protein>
<proteinExistence type="predicted"/>
<keyword evidence="1" id="KW-0472">Membrane</keyword>
<evidence type="ECO:0000313" key="2">
    <source>
        <dbReference type="EMBL" id="MBX50970.1"/>
    </source>
</evidence>
<evidence type="ECO:0000256" key="1">
    <source>
        <dbReference type="SAM" id="Phobius"/>
    </source>
</evidence>